<sequence>MNNYFFVDDNLPVNHSLAIHHFIVKNNLFGIASPFLIILSFLLIYKFLKIKSTLSNKYIESLSLVDSKNKETQFYFLFLGIIIPFLELFFVLFNARSKSLLIHHFSLGTFLLAIYFISKKSSLVFQNIQNLFKAVFIIIFIIVSRNLIYTSPDVIPLVAFVIWFFFSYDILKPLKLYWLTVAFVYIFISVLFVFEIIPVKSISLLLNYCLIVQVVNYVRHISLLNAKDKFKFTNDIVNKGNTLTIAANDAGEISFCSETITSILGYTPEEVMGMGFWKLTEDPEFIGLQYHDNYIDERLYVRKLKCKNGSYKYIQWRDKKHNENLTIGIGNDITNEINLQNQYRDLIQNATDLIYEIDVHGNFTFANDFAVKSLGYDHYEYLSMNYSEFIRKDYTKNIIDFYHNLPERQNDFNTVEIPLIKKNGEEIWLSQKIVVRRNNLGELIGYSGIARDITAYKNLELEKEKQQEKINRYNSAINNLSIKNFNKCENLNDAIGTILKAAAKASIVNRVSFWKYTKDKIVCKKLYELNDNIFDKKITFTKKNYPDYFASTKNETQIVISDVQDNLKDSVFFEDYFLKYDIRSILDIPLFNNGDLTGYVCFETTKQKKLWDNDDINFARTISDIISLQIASRKRYQAEIKLEYKSELLSAMALCTEKFLLSKSVDQMFTETFEIMGKATKADHLFYYEKDFNTNLISQKFKWARKGIPFQITKLRTFTTENLQEIFKQINKKKYFKAITSKLEDSTLKEVLVANEIKSMLILPIYIENEFTGLIGFDDCYNEKKWSDDEINILQTLANNISSALERTKNETILYESQEKFRLLTNNIPGTVYLSNIDDKWTKIYINDEIENLTGYGKSEFLEYKLHYVDLIHPDDKENVLLAAKKLVEEQVKMQIVYRIIHKKGHIVWVEEFGDSIKKDNVISYVGGMFFDITKKKEAEEALIAKEIAEAANKAKSEFIANMSHEIRTPLNGIIGFTDLLMKTNLEKTQEKHMITVNQSAHSLLDIINNILDFSKIEAGKLELYIEKCKIKEILNQIIDLISYESNLKNLKLELVITPDIPKYFWVDIVRLKQILINLLANAVKFTEKGSIQLVVSVLEKTDDSNSKIRFSVMDSGIGILEENWNKIFNAFSQEDNSTTRKFGGTGLGLSISNQLLALMNSHLQLDSKIDLGSTFYFDLDLKTSNQKIKDERKIDVPAENDIDDFIEKNNRLEKLRVMIAEDNKINMLLIKTIIKNIFTEATIFEVFNGKDAVEQFESINPDIVLMDIQMPLMNGYETTKAIRSLESGKNVPIIAVTAGVEKEEKIKCMEAGMNDHISKPIMKGVIEETIIKWMDTPKLKSKRSTETTFGEDPKKK</sequence>
<dbReference type="InterPro" id="IPR003594">
    <property type="entry name" value="HATPase_dom"/>
</dbReference>
<feature type="domain" description="PAS" evidence="16">
    <location>
        <begin position="817"/>
        <end position="891"/>
    </location>
</feature>
<dbReference type="InterPro" id="IPR036097">
    <property type="entry name" value="HisK_dim/P_sf"/>
</dbReference>
<dbReference type="InterPro" id="IPR000014">
    <property type="entry name" value="PAS"/>
</dbReference>
<dbReference type="Gene3D" id="1.10.287.130">
    <property type="match status" value="1"/>
</dbReference>
<dbReference type="CDD" id="cd00130">
    <property type="entry name" value="PAS"/>
    <property type="match status" value="3"/>
</dbReference>
<keyword evidence="13" id="KW-0812">Transmembrane</keyword>
<dbReference type="SUPFAM" id="SSF55874">
    <property type="entry name" value="ATPase domain of HSP90 chaperone/DNA topoisomerase II/histidine kinase"/>
    <property type="match status" value="1"/>
</dbReference>
<dbReference type="Pfam" id="PF00989">
    <property type="entry name" value="PAS"/>
    <property type="match status" value="1"/>
</dbReference>
<feature type="transmembrane region" description="Helical" evidence="13">
    <location>
        <begin position="101"/>
        <end position="118"/>
    </location>
</feature>
<feature type="coiled-coil region" evidence="12">
    <location>
        <begin position="449"/>
        <end position="483"/>
    </location>
</feature>
<dbReference type="Pfam" id="PF13426">
    <property type="entry name" value="PAS_9"/>
    <property type="match status" value="1"/>
</dbReference>
<dbReference type="PROSITE" id="PS50109">
    <property type="entry name" value="HIS_KIN"/>
    <property type="match status" value="1"/>
</dbReference>
<keyword evidence="13" id="KW-0472">Membrane</keyword>
<dbReference type="SUPFAM" id="SSF52172">
    <property type="entry name" value="CheY-like"/>
    <property type="match status" value="1"/>
</dbReference>
<dbReference type="InterPro" id="IPR005467">
    <property type="entry name" value="His_kinase_dom"/>
</dbReference>
<dbReference type="EC" id="2.7.13.3" evidence="2"/>
<dbReference type="PANTHER" id="PTHR45339">
    <property type="entry name" value="HYBRID SIGNAL TRANSDUCTION HISTIDINE KINASE J"/>
    <property type="match status" value="1"/>
</dbReference>
<feature type="domain" description="PAC" evidence="17">
    <location>
        <begin position="894"/>
        <end position="945"/>
    </location>
</feature>
<dbReference type="FunFam" id="3.30.565.10:FF:000010">
    <property type="entry name" value="Sensor histidine kinase RcsC"/>
    <property type="match status" value="1"/>
</dbReference>
<name>A0A1M5LPJ4_9FLAO</name>
<keyword evidence="8" id="KW-0902">Two-component regulatory system</keyword>
<dbReference type="CDD" id="cd16922">
    <property type="entry name" value="HATPase_EvgS-ArcB-TorS-like"/>
    <property type="match status" value="1"/>
</dbReference>
<dbReference type="InterPro" id="IPR035965">
    <property type="entry name" value="PAS-like_dom_sf"/>
</dbReference>
<keyword evidence="7" id="KW-0067">ATP-binding</keyword>
<dbReference type="NCBIfam" id="TIGR00229">
    <property type="entry name" value="sensory_box"/>
    <property type="match status" value="3"/>
</dbReference>
<dbReference type="Pfam" id="PF02518">
    <property type="entry name" value="HATPase_c"/>
    <property type="match status" value="1"/>
</dbReference>
<dbReference type="PROSITE" id="PS50113">
    <property type="entry name" value="PAC"/>
    <property type="match status" value="2"/>
</dbReference>
<evidence type="ECO:0000256" key="7">
    <source>
        <dbReference type="ARBA" id="ARBA00022840"/>
    </source>
</evidence>
<dbReference type="InterPro" id="IPR003018">
    <property type="entry name" value="GAF"/>
</dbReference>
<proteinExistence type="predicted"/>
<evidence type="ECO:0000256" key="2">
    <source>
        <dbReference type="ARBA" id="ARBA00012438"/>
    </source>
</evidence>
<comment type="subunit">
    <text evidence="9">At low DSF concentrations, interacts with RpfF.</text>
</comment>
<feature type="transmembrane region" description="Helical" evidence="13">
    <location>
        <begin position="130"/>
        <end position="148"/>
    </location>
</feature>
<evidence type="ECO:0000259" key="14">
    <source>
        <dbReference type="PROSITE" id="PS50109"/>
    </source>
</evidence>
<evidence type="ECO:0000256" key="1">
    <source>
        <dbReference type="ARBA" id="ARBA00000085"/>
    </source>
</evidence>
<reference evidence="19" key="1">
    <citation type="submission" date="2016-11" db="EMBL/GenBank/DDBJ databases">
        <authorList>
            <person name="Varghese N."/>
            <person name="Submissions S."/>
        </authorList>
    </citation>
    <scope>NUCLEOTIDE SEQUENCE [LARGE SCALE GENOMIC DNA]</scope>
    <source>
        <strain evidence="19">DSM 19978</strain>
    </source>
</reference>
<protein>
    <recommendedName>
        <fullName evidence="10">Sensory/regulatory protein RpfC</fullName>
        <ecNumber evidence="2">2.7.13.3</ecNumber>
    </recommendedName>
</protein>
<evidence type="ECO:0000256" key="9">
    <source>
        <dbReference type="ARBA" id="ARBA00064003"/>
    </source>
</evidence>
<evidence type="ECO:0000313" key="19">
    <source>
        <dbReference type="Proteomes" id="UP000184516"/>
    </source>
</evidence>
<dbReference type="SMART" id="SM00388">
    <property type="entry name" value="HisKA"/>
    <property type="match status" value="1"/>
</dbReference>
<feature type="domain" description="PAC" evidence="17">
    <location>
        <begin position="413"/>
        <end position="465"/>
    </location>
</feature>
<dbReference type="PRINTS" id="PR00344">
    <property type="entry name" value="BCTRLSENSOR"/>
</dbReference>
<evidence type="ECO:0000256" key="6">
    <source>
        <dbReference type="ARBA" id="ARBA00022777"/>
    </source>
</evidence>
<evidence type="ECO:0000313" key="18">
    <source>
        <dbReference type="EMBL" id="SHG66273.1"/>
    </source>
</evidence>
<evidence type="ECO:0000256" key="13">
    <source>
        <dbReference type="SAM" id="Phobius"/>
    </source>
</evidence>
<evidence type="ECO:0000256" key="10">
    <source>
        <dbReference type="ARBA" id="ARBA00068150"/>
    </source>
</evidence>
<dbReference type="Pfam" id="PF00072">
    <property type="entry name" value="Response_reg"/>
    <property type="match status" value="1"/>
</dbReference>
<dbReference type="GO" id="GO:0000155">
    <property type="term" value="F:phosphorelay sensor kinase activity"/>
    <property type="evidence" value="ECO:0007669"/>
    <property type="project" value="InterPro"/>
</dbReference>
<feature type="transmembrane region" description="Helical" evidence="13">
    <location>
        <begin position="154"/>
        <end position="171"/>
    </location>
</feature>
<feature type="domain" description="Response regulatory" evidence="15">
    <location>
        <begin position="1217"/>
        <end position="1335"/>
    </location>
</feature>
<keyword evidence="4" id="KW-0808">Transferase</keyword>
<dbReference type="STRING" id="468056.SAMN05443549_105269"/>
<dbReference type="Gene3D" id="3.30.450.40">
    <property type="match status" value="2"/>
</dbReference>
<evidence type="ECO:0000256" key="3">
    <source>
        <dbReference type="ARBA" id="ARBA00022553"/>
    </source>
</evidence>
<dbReference type="InterPro" id="IPR000700">
    <property type="entry name" value="PAS-assoc_C"/>
</dbReference>
<dbReference type="Pfam" id="PF00512">
    <property type="entry name" value="HisKA"/>
    <property type="match status" value="1"/>
</dbReference>
<feature type="transmembrane region" description="Helical" evidence="13">
    <location>
        <begin position="28"/>
        <end position="48"/>
    </location>
</feature>
<feature type="transmembrane region" description="Helical" evidence="13">
    <location>
        <begin position="74"/>
        <end position="95"/>
    </location>
</feature>
<dbReference type="SUPFAM" id="SSF55781">
    <property type="entry name" value="GAF domain-like"/>
    <property type="match status" value="2"/>
</dbReference>
<dbReference type="InterPro" id="IPR001789">
    <property type="entry name" value="Sig_transdc_resp-reg_receiver"/>
</dbReference>
<dbReference type="InterPro" id="IPR001610">
    <property type="entry name" value="PAC"/>
</dbReference>
<evidence type="ECO:0000259" key="17">
    <source>
        <dbReference type="PROSITE" id="PS50113"/>
    </source>
</evidence>
<dbReference type="CDD" id="cd00082">
    <property type="entry name" value="HisKA"/>
    <property type="match status" value="1"/>
</dbReference>
<feature type="transmembrane region" description="Helical" evidence="13">
    <location>
        <begin position="176"/>
        <end position="197"/>
    </location>
</feature>
<dbReference type="Gene3D" id="3.30.565.10">
    <property type="entry name" value="Histidine kinase-like ATPase, C-terminal domain"/>
    <property type="match status" value="1"/>
</dbReference>
<evidence type="ECO:0000256" key="11">
    <source>
        <dbReference type="PROSITE-ProRule" id="PRU00169"/>
    </source>
</evidence>
<dbReference type="InterPro" id="IPR003661">
    <property type="entry name" value="HisK_dim/P_dom"/>
</dbReference>
<evidence type="ECO:0000256" key="5">
    <source>
        <dbReference type="ARBA" id="ARBA00022741"/>
    </source>
</evidence>
<dbReference type="InterPro" id="IPR004358">
    <property type="entry name" value="Sig_transdc_His_kin-like_C"/>
</dbReference>
<dbReference type="Pfam" id="PF01590">
    <property type="entry name" value="GAF"/>
    <property type="match status" value="2"/>
</dbReference>
<dbReference type="PROSITE" id="PS50112">
    <property type="entry name" value="PAS"/>
    <property type="match status" value="3"/>
</dbReference>
<dbReference type="FunFam" id="1.10.287.130:FF:000002">
    <property type="entry name" value="Two-component osmosensing histidine kinase"/>
    <property type="match status" value="1"/>
</dbReference>
<gene>
    <name evidence="18" type="ORF">SAMN05443549_105269</name>
</gene>
<feature type="modified residue" description="4-aspartylphosphate" evidence="11">
    <location>
        <position position="1268"/>
    </location>
</feature>
<feature type="domain" description="PAS" evidence="16">
    <location>
        <begin position="245"/>
        <end position="273"/>
    </location>
</feature>
<dbReference type="SMART" id="SM00448">
    <property type="entry name" value="REC"/>
    <property type="match status" value="1"/>
</dbReference>
<keyword evidence="13" id="KW-1133">Transmembrane helix</keyword>
<evidence type="ECO:0000259" key="15">
    <source>
        <dbReference type="PROSITE" id="PS50110"/>
    </source>
</evidence>
<dbReference type="InterPro" id="IPR013655">
    <property type="entry name" value="PAS_fold_3"/>
</dbReference>
<dbReference type="SUPFAM" id="SSF47384">
    <property type="entry name" value="Homodimeric domain of signal transducing histidine kinase"/>
    <property type="match status" value="1"/>
</dbReference>
<organism evidence="18 19">
    <name type="scientific">Flavobacterium fluvii</name>
    <dbReference type="NCBI Taxonomy" id="468056"/>
    <lineage>
        <taxon>Bacteria</taxon>
        <taxon>Pseudomonadati</taxon>
        <taxon>Bacteroidota</taxon>
        <taxon>Flavobacteriia</taxon>
        <taxon>Flavobacteriales</taxon>
        <taxon>Flavobacteriaceae</taxon>
        <taxon>Flavobacterium</taxon>
    </lineage>
</organism>
<evidence type="ECO:0000256" key="12">
    <source>
        <dbReference type="SAM" id="Coils"/>
    </source>
</evidence>
<dbReference type="InterPro" id="IPR011006">
    <property type="entry name" value="CheY-like_superfamily"/>
</dbReference>
<dbReference type="SUPFAM" id="SSF55785">
    <property type="entry name" value="PYP-like sensor domain (PAS domain)"/>
    <property type="match status" value="3"/>
</dbReference>
<accession>A0A1M5LPJ4</accession>
<dbReference type="SMART" id="SM00065">
    <property type="entry name" value="GAF"/>
    <property type="match status" value="2"/>
</dbReference>
<dbReference type="InterPro" id="IPR013767">
    <property type="entry name" value="PAS_fold"/>
</dbReference>
<dbReference type="Gene3D" id="3.30.450.20">
    <property type="entry name" value="PAS domain"/>
    <property type="match status" value="3"/>
</dbReference>
<keyword evidence="3 11" id="KW-0597">Phosphoprotein</keyword>
<dbReference type="GO" id="GO:0005524">
    <property type="term" value="F:ATP binding"/>
    <property type="evidence" value="ECO:0007669"/>
    <property type="project" value="UniProtKB-KW"/>
</dbReference>
<dbReference type="SMART" id="SM00091">
    <property type="entry name" value="PAS"/>
    <property type="match status" value="3"/>
</dbReference>
<evidence type="ECO:0000259" key="16">
    <source>
        <dbReference type="PROSITE" id="PS50112"/>
    </source>
</evidence>
<dbReference type="Gene3D" id="3.40.50.2300">
    <property type="match status" value="1"/>
</dbReference>
<keyword evidence="12" id="KW-0175">Coiled coil</keyword>
<dbReference type="SMART" id="SM00086">
    <property type="entry name" value="PAC"/>
    <property type="match status" value="3"/>
</dbReference>
<keyword evidence="5" id="KW-0547">Nucleotide-binding</keyword>
<dbReference type="InterPro" id="IPR036890">
    <property type="entry name" value="HATPase_C_sf"/>
</dbReference>
<dbReference type="InterPro" id="IPR029016">
    <property type="entry name" value="GAF-like_dom_sf"/>
</dbReference>
<dbReference type="Pfam" id="PF08447">
    <property type="entry name" value="PAS_3"/>
    <property type="match status" value="1"/>
</dbReference>
<dbReference type="PROSITE" id="PS50110">
    <property type="entry name" value="RESPONSE_REGULATORY"/>
    <property type="match status" value="1"/>
</dbReference>
<feature type="domain" description="PAS" evidence="16">
    <location>
        <begin position="339"/>
        <end position="409"/>
    </location>
</feature>
<evidence type="ECO:0000256" key="4">
    <source>
        <dbReference type="ARBA" id="ARBA00022679"/>
    </source>
</evidence>
<evidence type="ECO:0000256" key="8">
    <source>
        <dbReference type="ARBA" id="ARBA00023012"/>
    </source>
</evidence>
<dbReference type="GO" id="GO:0006355">
    <property type="term" value="P:regulation of DNA-templated transcription"/>
    <property type="evidence" value="ECO:0007669"/>
    <property type="project" value="InterPro"/>
</dbReference>
<dbReference type="EMBL" id="FQWB01000005">
    <property type="protein sequence ID" value="SHG66273.1"/>
    <property type="molecule type" value="Genomic_DNA"/>
</dbReference>
<feature type="domain" description="Histidine kinase" evidence="14">
    <location>
        <begin position="962"/>
        <end position="1184"/>
    </location>
</feature>
<dbReference type="PANTHER" id="PTHR45339:SF1">
    <property type="entry name" value="HYBRID SIGNAL TRANSDUCTION HISTIDINE KINASE J"/>
    <property type="match status" value="1"/>
</dbReference>
<comment type="catalytic activity">
    <reaction evidence="1">
        <text>ATP + protein L-histidine = ADP + protein N-phospho-L-histidine.</text>
        <dbReference type="EC" id="2.7.13.3"/>
    </reaction>
</comment>
<keyword evidence="19" id="KW-1185">Reference proteome</keyword>
<dbReference type="Proteomes" id="UP000184516">
    <property type="component" value="Unassembled WGS sequence"/>
</dbReference>
<dbReference type="CDD" id="cd17546">
    <property type="entry name" value="REC_hyHK_CKI1_RcsC-like"/>
    <property type="match status" value="1"/>
</dbReference>
<keyword evidence="6" id="KW-0418">Kinase</keyword>
<dbReference type="SMART" id="SM00387">
    <property type="entry name" value="HATPase_c"/>
    <property type="match status" value="1"/>
</dbReference>